<dbReference type="EMBL" id="JBBPBM010001601">
    <property type="protein sequence ID" value="KAK8483157.1"/>
    <property type="molecule type" value="Genomic_DNA"/>
</dbReference>
<protein>
    <submittedName>
        <fullName evidence="1">Uncharacterized protein</fullName>
    </submittedName>
</protein>
<comment type="caution">
    <text evidence="1">The sequence shown here is derived from an EMBL/GenBank/DDBJ whole genome shotgun (WGS) entry which is preliminary data.</text>
</comment>
<keyword evidence="2" id="KW-1185">Reference proteome</keyword>
<sequence length="95" mass="10066">MNATLGEVARVAAISLHTWLQNLNLLLLALQQHASPAELSSSPLAFAPLLSIIQRHTTSVQSPQPLARCSTPSHAVLVNSAVCTNADTWGRLVSS</sequence>
<organism evidence="1 2">
    <name type="scientific">Hibiscus sabdariffa</name>
    <name type="common">roselle</name>
    <dbReference type="NCBI Taxonomy" id="183260"/>
    <lineage>
        <taxon>Eukaryota</taxon>
        <taxon>Viridiplantae</taxon>
        <taxon>Streptophyta</taxon>
        <taxon>Embryophyta</taxon>
        <taxon>Tracheophyta</taxon>
        <taxon>Spermatophyta</taxon>
        <taxon>Magnoliopsida</taxon>
        <taxon>eudicotyledons</taxon>
        <taxon>Gunneridae</taxon>
        <taxon>Pentapetalae</taxon>
        <taxon>rosids</taxon>
        <taxon>malvids</taxon>
        <taxon>Malvales</taxon>
        <taxon>Malvaceae</taxon>
        <taxon>Malvoideae</taxon>
        <taxon>Hibiscus</taxon>
    </lineage>
</organism>
<reference evidence="1 2" key="1">
    <citation type="journal article" date="2024" name="G3 (Bethesda)">
        <title>Genome assembly of Hibiscus sabdariffa L. provides insights into metabolisms of medicinal natural products.</title>
        <authorList>
            <person name="Kim T."/>
        </authorList>
    </citation>
    <scope>NUCLEOTIDE SEQUENCE [LARGE SCALE GENOMIC DNA]</scope>
    <source>
        <strain evidence="1">TK-2024</strain>
        <tissue evidence="1">Old leaves</tissue>
    </source>
</reference>
<evidence type="ECO:0000313" key="1">
    <source>
        <dbReference type="EMBL" id="KAK8483157.1"/>
    </source>
</evidence>
<evidence type="ECO:0000313" key="2">
    <source>
        <dbReference type="Proteomes" id="UP001472677"/>
    </source>
</evidence>
<proteinExistence type="predicted"/>
<dbReference type="Proteomes" id="UP001472677">
    <property type="component" value="Unassembled WGS sequence"/>
</dbReference>
<gene>
    <name evidence="1" type="ORF">V6N12_019588</name>
</gene>
<name>A0ABR1ZR48_9ROSI</name>
<accession>A0ABR1ZR48</accession>